<feature type="region of interest" description="Disordered" evidence="8">
    <location>
        <begin position="127"/>
        <end position="146"/>
    </location>
</feature>
<organism evidence="9 10">
    <name type="scientific">Kouleothrix aurantiaca</name>
    <dbReference type="NCBI Taxonomy" id="186479"/>
    <lineage>
        <taxon>Bacteria</taxon>
        <taxon>Bacillati</taxon>
        <taxon>Chloroflexota</taxon>
        <taxon>Chloroflexia</taxon>
        <taxon>Chloroflexales</taxon>
        <taxon>Roseiflexineae</taxon>
        <taxon>Roseiflexaceae</taxon>
        <taxon>Kouleothrix</taxon>
    </lineage>
</organism>
<evidence type="ECO:0000256" key="7">
    <source>
        <dbReference type="RuleBase" id="RU003878"/>
    </source>
</evidence>
<evidence type="ECO:0000256" key="4">
    <source>
        <dbReference type="ARBA" id="ARBA00035201"/>
    </source>
</evidence>
<dbReference type="PROSITE" id="PS00783">
    <property type="entry name" value="RIBOSOMAL_L13"/>
    <property type="match status" value="1"/>
</dbReference>
<dbReference type="PANTHER" id="PTHR11545:SF2">
    <property type="entry name" value="LARGE RIBOSOMAL SUBUNIT PROTEIN UL13M"/>
    <property type="match status" value="1"/>
</dbReference>
<dbReference type="PATRIC" id="fig|186479.3.peg.2355"/>
<dbReference type="InterPro" id="IPR005822">
    <property type="entry name" value="Ribosomal_uL13"/>
</dbReference>
<evidence type="ECO:0000313" key="10">
    <source>
        <dbReference type="Proteomes" id="UP000050509"/>
    </source>
</evidence>
<comment type="caution">
    <text evidence="9">The sequence shown here is derived from an EMBL/GenBank/DDBJ whole genome shotgun (WGS) entry which is preliminary data.</text>
</comment>
<dbReference type="FunFam" id="3.90.1180.10:FF:000001">
    <property type="entry name" value="50S ribosomal protein L13"/>
    <property type="match status" value="1"/>
</dbReference>
<dbReference type="Gene3D" id="3.90.1180.10">
    <property type="entry name" value="Ribosomal protein L13"/>
    <property type="match status" value="1"/>
</dbReference>
<reference evidence="9 10" key="1">
    <citation type="submission" date="2015-09" db="EMBL/GenBank/DDBJ databases">
        <title>Draft genome sequence of Kouleothrix aurantiaca JCM 19913.</title>
        <authorList>
            <person name="Hemp J."/>
        </authorList>
    </citation>
    <scope>NUCLEOTIDE SEQUENCE [LARGE SCALE GENOMIC DNA]</scope>
    <source>
        <strain evidence="9 10">COM-B</strain>
    </source>
</reference>
<dbReference type="GO" id="GO:0003735">
    <property type="term" value="F:structural constituent of ribosome"/>
    <property type="evidence" value="ECO:0007669"/>
    <property type="project" value="InterPro"/>
</dbReference>
<evidence type="ECO:0000256" key="5">
    <source>
        <dbReference type="HAMAP-Rule" id="MF_01366"/>
    </source>
</evidence>
<dbReference type="NCBIfam" id="TIGR01066">
    <property type="entry name" value="rplM_bact"/>
    <property type="match status" value="1"/>
</dbReference>
<dbReference type="Proteomes" id="UP000050509">
    <property type="component" value="Unassembled WGS sequence"/>
</dbReference>
<protein>
    <recommendedName>
        <fullName evidence="4 5">Large ribosomal subunit protein uL13</fullName>
    </recommendedName>
</protein>
<evidence type="ECO:0000256" key="2">
    <source>
        <dbReference type="ARBA" id="ARBA00022980"/>
    </source>
</evidence>
<evidence type="ECO:0000256" key="3">
    <source>
        <dbReference type="ARBA" id="ARBA00023274"/>
    </source>
</evidence>
<dbReference type="HAMAP" id="MF_01366">
    <property type="entry name" value="Ribosomal_uL13"/>
    <property type="match status" value="1"/>
</dbReference>
<dbReference type="SUPFAM" id="SSF52161">
    <property type="entry name" value="Ribosomal protein L13"/>
    <property type="match status" value="1"/>
</dbReference>
<evidence type="ECO:0000256" key="6">
    <source>
        <dbReference type="RuleBase" id="RU003877"/>
    </source>
</evidence>
<proteinExistence type="inferred from homology"/>
<keyword evidence="2 5" id="KW-0689">Ribosomal protein</keyword>
<dbReference type="PANTHER" id="PTHR11545">
    <property type="entry name" value="RIBOSOMAL PROTEIN L13"/>
    <property type="match status" value="1"/>
</dbReference>
<dbReference type="PIRSF" id="PIRSF002181">
    <property type="entry name" value="Ribosomal_L13"/>
    <property type="match status" value="1"/>
</dbReference>
<dbReference type="AlphaFoldDB" id="A0A0P9DGZ9"/>
<dbReference type="GO" id="GO:0003729">
    <property type="term" value="F:mRNA binding"/>
    <property type="evidence" value="ECO:0007669"/>
    <property type="project" value="UniProtKB-ARBA"/>
</dbReference>
<dbReference type="InterPro" id="IPR023563">
    <property type="entry name" value="Ribosomal_uL13_CS"/>
</dbReference>
<dbReference type="GO" id="GO:0022625">
    <property type="term" value="C:cytosolic large ribosomal subunit"/>
    <property type="evidence" value="ECO:0007669"/>
    <property type="project" value="TreeGrafter"/>
</dbReference>
<dbReference type="GO" id="GO:0006412">
    <property type="term" value="P:translation"/>
    <property type="evidence" value="ECO:0007669"/>
    <property type="project" value="UniProtKB-UniRule"/>
</dbReference>
<dbReference type="InterPro" id="IPR005823">
    <property type="entry name" value="Ribosomal_uL13_bac-type"/>
</dbReference>
<keyword evidence="10" id="KW-1185">Reference proteome</keyword>
<name>A0A0P9DGZ9_9CHLR</name>
<dbReference type="Pfam" id="PF00572">
    <property type="entry name" value="Ribosomal_L13"/>
    <property type="match status" value="1"/>
</dbReference>
<accession>A0A0P9DGZ9</accession>
<evidence type="ECO:0000313" key="9">
    <source>
        <dbReference type="EMBL" id="KPV54775.1"/>
    </source>
</evidence>
<sequence>MKTYSQKASEVQRDWHVVDATDLTLGRLATQIATLLRGKHKPTFSPNIDGGDFVVVVNAEKVRLTGRKEDQKMYYRHSGYPGGFKAIPYRRMMNSHPDRILRFAVKGMLPKTRLGRQQIMKLKIYAGPTHPHAAQQPKVYEPRPRG</sequence>
<keyword evidence="3 5" id="KW-0687">Ribonucleoprotein</keyword>
<dbReference type="InterPro" id="IPR036899">
    <property type="entry name" value="Ribosomal_uL13_sf"/>
</dbReference>
<dbReference type="EMBL" id="LJCR01000016">
    <property type="protein sequence ID" value="KPV54775.1"/>
    <property type="molecule type" value="Genomic_DNA"/>
</dbReference>
<dbReference type="GO" id="GO:0017148">
    <property type="term" value="P:negative regulation of translation"/>
    <property type="evidence" value="ECO:0007669"/>
    <property type="project" value="TreeGrafter"/>
</dbReference>
<gene>
    <name evidence="5 7" type="primary">rplM</name>
    <name evidence="9" type="ORF">SE17_01580</name>
</gene>
<comment type="function">
    <text evidence="5 7">This protein is one of the early assembly proteins of the 50S ribosomal subunit, although it is not seen to bind rRNA by itself. It is important during the early stages of 50S assembly.</text>
</comment>
<comment type="similarity">
    <text evidence="1 5 6">Belongs to the universal ribosomal protein uL13 family.</text>
</comment>
<evidence type="ECO:0000256" key="8">
    <source>
        <dbReference type="SAM" id="MobiDB-lite"/>
    </source>
</evidence>
<dbReference type="CDD" id="cd00392">
    <property type="entry name" value="Ribosomal_L13"/>
    <property type="match status" value="1"/>
</dbReference>
<evidence type="ECO:0000256" key="1">
    <source>
        <dbReference type="ARBA" id="ARBA00006227"/>
    </source>
</evidence>
<comment type="subunit">
    <text evidence="5">Part of the 50S ribosomal subunit.</text>
</comment>